<organism evidence="2 3">
    <name type="scientific">Paratrimastix pyriformis</name>
    <dbReference type="NCBI Taxonomy" id="342808"/>
    <lineage>
        <taxon>Eukaryota</taxon>
        <taxon>Metamonada</taxon>
        <taxon>Preaxostyla</taxon>
        <taxon>Paratrimastigidae</taxon>
        <taxon>Paratrimastix</taxon>
    </lineage>
</organism>
<keyword evidence="1" id="KW-0732">Signal</keyword>
<gene>
    <name evidence="2" type="ORF">PAPYR_2968</name>
</gene>
<evidence type="ECO:0008006" key="4">
    <source>
        <dbReference type="Google" id="ProtNLM"/>
    </source>
</evidence>
<name>A0ABQ8UNI5_9EUKA</name>
<dbReference type="PANTHER" id="PTHR33880">
    <property type="entry name" value="EXPRESSED PROTEIN"/>
    <property type="match status" value="1"/>
</dbReference>
<feature type="chain" id="PRO_5045716319" description="Lipocalin" evidence="1">
    <location>
        <begin position="20"/>
        <end position="182"/>
    </location>
</feature>
<dbReference type="Proteomes" id="UP001141327">
    <property type="component" value="Unassembled WGS sequence"/>
</dbReference>
<protein>
    <recommendedName>
        <fullName evidence="4">Lipocalin</fullName>
    </recommendedName>
</protein>
<feature type="signal peptide" evidence="1">
    <location>
        <begin position="1"/>
        <end position="19"/>
    </location>
</feature>
<sequence length="182" mass="20719">MHSLLLFCFVAATVSGVLGHCAKPGVYPPVFGDQVFTVVKQTDLKTGSISYLAQFYDYPNRHQRYDMLKSPDFSSITMTYLMLFDKNTTFIYDSKQCTASKLDFPMEEPDFLKDARYCGLVTIDDTKCQCWAMPNLKYYVTADTCEPIPIRATTSTVQRDFSQYRHEADESVYAVPAICPRS</sequence>
<evidence type="ECO:0000313" key="2">
    <source>
        <dbReference type="EMBL" id="KAJ4460734.1"/>
    </source>
</evidence>
<dbReference type="InterPro" id="IPR038941">
    <property type="entry name" value="At4g14100-like"/>
</dbReference>
<evidence type="ECO:0000256" key="1">
    <source>
        <dbReference type="SAM" id="SignalP"/>
    </source>
</evidence>
<accession>A0ABQ8UNI5</accession>
<reference evidence="2" key="1">
    <citation type="journal article" date="2022" name="bioRxiv">
        <title>Genomics of Preaxostyla Flagellates Illuminates Evolutionary Transitions and the Path Towards Mitochondrial Loss.</title>
        <authorList>
            <person name="Novak L.V.F."/>
            <person name="Treitli S.C."/>
            <person name="Pyrih J."/>
            <person name="Halakuc P."/>
            <person name="Pipaliya S.V."/>
            <person name="Vacek V."/>
            <person name="Brzon O."/>
            <person name="Soukal P."/>
            <person name="Eme L."/>
            <person name="Dacks J.B."/>
            <person name="Karnkowska A."/>
            <person name="Elias M."/>
            <person name="Hampl V."/>
        </authorList>
    </citation>
    <scope>NUCLEOTIDE SEQUENCE</scope>
    <source>
        <strain evidence="2">RCP-MX</strain>
    </source>
</reference>
<proteinExistence type="predicted"/>
<dbReference type="PANTHER" id="PTHR33880:SF19">
    <property type="entry name" value="EXPRESSED PROTEIN"/>
    <property type="match status" value="1"/>
</dbReference>
<dbReference type="EMBL" id="JAPMOS010000011">
    <property type="protein sequence ID" value="KAJ4460734.1"/>
    <property type="molecule type" value="Genomic_DNA"/>
</dbReference>
<keyword evidence="3" id="KW-1185">Reference proteome</keyword>
<evidence type="ECO:0000313" key="3">
    <source>
        <dbReference type="Proteomes" id="UP001141327"/>
    </source>
</evidence>
<comment type="caution">
    <text evidence="2">The sequence shown here is derived from an EMBL/GenBank/DDBJ whole genome shotgun (WGS) entry which is preliminary data.</text>
</comment>